<dbReference type="NCBIfam" id="TIGR03353">
    <property type="entry name" value="VI_chp_4"/>
    <property type="match status" value="1"/>
</dbReference>
<protein>
    <submittedName>
        <fullName evidence="1">Type VI secretion system baseplate subunit TssK</fullName>
    </submittedName>
</protein>
<dbReference type="RefSeq" id="WP_227307710.1">
    <property type="nucleotide sequence ID" value="NZ_JAESVA010000004.1"/>
</dbReference>
<evidence type="ECO:0000313" key="2">
    <source>
        <dbReference type="Proteomes" id="UP000721844"/>
    </source>
</evidence>
<dbReference type="InterPro" id="IPR010263">
    <property type="entry name" value="T6SS_TssK"/>
</dbReference>
<gene>
    <name evidence="1" type="primary">tssK</name>
    <name evidence="1" type="ORF">ACELLULO517_12380</name>
</gene>
<dbReference type="Pfam" id="PF05936">
    <property type="entry name" value="T6SS_VasE"/>
    <property type="match status" value="1"/>
</dbReference>
<sequence>MTWTNRIAWQEGMFLRAQHFQQQDRWVETQLRGSIAFLRTHPWGVSSLAIARDLLNAGRFAVESASGLFEDGTPFALPGETDLPAPLDVPETARNVLLYLALPIAQAGAQEMATATRHEGRYRAFAFEAYDTQSGAPQPAELQVGRLHLRYMLETDDREGYLCLPLARITEVMPDRRVVLDPRWIPPALVCSAVQPLSALCVELAGMLNQRGEAVAARLTAPGHKGSAEIADFLLLQAVNGWQVIMAHYADAGNLHPEDLYRTLLQMAGELATFTDPRRRPGTYAAYRHEDLQRSFAPVVSDIRRSLSAVLEQTAIMIPLQERRHGVRVGALTDRTLLTTANFILAVQAEMPTESLRRLFPATAKIGAVEHIRELVNVALPGIALRALPVAPRQMPFYAGASYFELDRNSPHWQQMQASGGFAVHVSGDYPGLTIELWAIRS</sequence>
<reference evidence="1 2" key="1">
    <citation type="journal article" date="2021" name="Microorganisms">
        <title>Acidisoma silvae sp. nov. and Acidisomacellulosilytica sp. nov., Two Acidophilic Bacteria Isolated from Decaying Wood, Hydrolyzing Cellulose and Producing Poly-3-hydroxybutyrate.</title>
        <authorList>
            <person name="Mieszkin S."/>
            <person name="Pouder E."/>
            <person name="Uroz S."/>
            <person name="Simon-Colin C."/>
            <person name="Alain K."/>
        </authorList>
    </citation>
    <scope>NUCLEOTIDE SEQUENCE [LARGE SCALE GENOMIC DNA]</scope>
    <source>
        <strain evidence="1 2">HW T5.17</strain>
    </source>
</reference>
<proteinExistence type="predicted"/>
<keyword evidence="2" id="KW-1185">Reference proteome</keyword>
<dbReference type="EMBL" id="JAESVA010000004">
    <property type="protein sequence ID" value="MCB8881034.1"/>
    <property type="molecule type" value="Genomic_DNA"/>
</dbReference>
<accession>A0A963Z1Y1</accession>
<evidence type="ECO:0000313" key="1">
    <source>
        <dbReference type="EMBL" id="MCB8881034.1"/>
    </source>
</evidence>
<comment type="caution">
    <text evidence="1">The sequence shown here is derived from an EMBL/GenBank/DDBJ whole genome shotgun (WGS) entry which is preliminary data.</text>
</comment>
<dbReference type="PANTHER" id="PTHR35566">
    <property type="entry name" value="BLR3599 PROTEIN"/>
    <property type="match status" value="1"/>
</dbReference>
<dbReference type="Proteomes" id="UP000721844">
    <property type="component" value="Unassembled WGS sequence"/>
</dbReference>
<organism evidence="1 2">
    <name type="scientific">Acidisoma cellulosilyticum</name>
    <dbReference type="NCBI Taxonomy" id="2802395"/>
    <lineage>
        <taxon>Bacteria</taxon>
        <taxon>Pseudomonadati</taxon>
        <taxon>Pseudomonadota</taxon>
        <taxon>Alphaproteobacteria</taxon>
        <taxon>Acetobacterales</taxon>
        <taxon>Acidocellaceae</taxon>
        <taxon>Acidisoma</taxon>
    </lineage>
</organism>
<dbReference type="AlphaFoldDB" id="A0A963Z1Y1"/>
<name>A0A963Z1Y1_9PROT</name>
<dbReference type="PANTHER" id="PTHR35566:SF1">
    <property type="entry name" value="TYPE VI SECRETION SYSTEM BASEPLATE COMPONENT TSSK1"/>
    <property type="match status" value="1"/>
</dbReference>